<comment type="caution">
    <text evidence="2">The sequence shown here is derived from an EMBL/GenBank/DDBJ whole genome shotgun (WGS) entry which is preliminary data.</text>
</comment>
<keyword evidence="1" id="KW-0472">Membrane</keyword>
<evidence type="ECO:0000313" key="2">
    <source>
        <dbReference type="EMBL" id="GFP23347.1"/>
    </source>
</evidence>
<dbReference type="EMBL" id="BLRW01000092">
    <property type="protein sequence ID" value="GFP23347.1"/>
    <property type="molecule type" value="Genomic_DNA"/>
</dbReference>
<proteinExistence type="predicted"/>
<dbReference type="AlphaFoldDB" id="A0A6V8NTB4"/>
<accession>A0A6V8NTB4</accession>
<organism evidence="2 3">
    <name type="scientific">Candidatus Hakubella thermalkaliphila</name>
    <dbReference type="NCBI Taxonomy" id="2754717"/>
    <lineage>
        <taxon>Bacteria</taxon>
        <taxon>Bacillati</taxon>
        <taxon>Actinomycetota</taxon>
        <taxon>Actinomycetota incertae sedis</taxon>
        <taxon>Candidatus Hakubellales</taxon>
        <taxon>Candidatus Hakubellaceae</taxon>
        <taxon>Candidatus Hakubella</taxon>
    </lineage>
</organism>
<feature type="transmembrane region" description="Helical" evidence="1">
    <location>
        <begin position="68"/>
        <end position="86"/>
    </location>
</feature>
<keyword evidence="1" id="KW-1133">Transmembrane helix</keyword>
<gene>
    <name evidence="2" type="ORF">HKBW3S09_00814</name>
</gene>
<sequence length="97" mass="11092">MDTIRLSEDPQRGVGVFVVQTDLPPKEESYSLTAYLAGTLTSGERYEAWAELVDFRIEKSWLTKILELWPWFAGFLVLVGLGYFFYRLTLPVLSGII</sequence>
<dbReference type="Proteomes" id="UP000585609">
    <property type="component" value="Unassembled WGS sequence"/>
</dbReference>
<evidence type="ECO:0000256" key="1">
    <source>
        <dbReference type="SAM" id="Phobius"/>
    </source>
</evidence>
<protein>
    <submittedName>
        <fullName evidence="2">Uncharacterized protein</fullName>
    </submittedName>
</protein>
<evidence type="ECO:0000313" key="3">
    <source>
        <dbReference type="Proteomes" id="UP000585609"/>
    </source>
</evidence>
<keyword evidence="1" id="KW-0812">Transmembrane</keyword>
<name>A0A6V8NTB4_9ACTN</name>
<reference evidence="2 3" key="1">
    <citation type="journal article" date="2020" name="Front. Microbiol.">
        <title>Single-cell genomics of novel Actinobacteria with the Wood-Ljungdahl pathway discovered in a serpentinizing system.</title>
        <authorList>
            <person name="Merino N."/>
            <person name="Kawai M."/>
            <person name="Boyd E.S."/>
            <person name="Colman D.R."/>
            <person name="McGlynn S.E."/>
            <person name="Nealson K.H."/>
            <person name="Kurokawa K."/>
            <person name="Hongoh Y."/>
        </authorList>
    </citation>
    <scope>NUCLEOTIDE SEQUENCE [LARGE SCALE GENOMIC DNA]</scope>
    <source>
        <strain evidence="2 3">S09_30</strain>
    </source>
</reference>
<feature type="non-terminal residue" evidence="2">
    <location>
        <position position="97"/>
    </location>
</feature>